<reference evidence="4" key="1">
    <citation type="journal article" date="2019" name="Int. J. Syst. Evol. Microbiol.">
        <title>The Global Catalogue of Microorganisms (GCM) 10K type strain sequencing project: providing services to taxonomists for standard genome sequencing and annotation.</title>
        <authorList>
            <consortium name="The Broad Institute Genomics Platform"/>
            <consortium name="The Broad Institute Genome Sequencing Center for Infectious Disease"/>
            <person name="Wu L."/>
            <person name="Ma J."/>
        </authorList>
    </citation>
    <scope>NUCLEOTIDE SEQUENCE [LARGE SCALE GENOMIC DNA]</scope>
    <source>
        <strain evidence="4">JCM 15614</strain>
    </source>
</reference>
<dbReference type="Proteomes" id="UP001499924">
    <property type="component" value="Unassembled WGS sequence"/>
</dbReference>
<keyword evidence="4" id="KW-1185">Reference proteome</keyword>
<dbReference type="SMART" id="SM00892">
    <property type="entry name" value="Endonuclease_NS"/>
    <property type="match status" value="1"/>
</dbReference>
<dbReference type="Gene3D" id="3.40.570.10">
    <property type="entry name" value="Extracellular Endonuclease, subunit A"/>
    <property type="match status" value="1"/>
</dbReference>
<dbReference type="PANTHER" id="PTHR13966:SF5">
    <property type="entry name" value="ENDONUCLEASE G, MITOCHONDRIAL"/>
    <property type="match status" value="1"/>
</dbReference>
<dbReference type="SUPFAM" id="SSF54060">
    <property type="entry name" value="His-Me finger endonucleases"/>
    <property type="match status" value="1"/>
</dbReference>
<organism evidence="3 4">
    <name type="scientific">Blastococcus jejuensis</name>
    <dbReference type="NCBI Taxonomy" id="351224"/>
    <lineage>
        <taxon>Bacteria</taxon>
        <taxon>Bacillati</taxon>
        <taxon>Actinomycetota</taxon>
        <taxon>Actinomycetes</taxon>
        <taxon>Geodermatophilales</taxon>
        <taxon>Geodermatophilaceae</taxon>
        <taxon>Blastococcus</taxon>
    </lineage>
</organism>
<evidence type="ECO:0008006" key="5">
    <source>
        <dbReference type="Google" id="ProtNLM"/>
    </source>
</evidence>
<accession>A0ABP6PQ38</accession>
<dbReference type="InterPro" id="IPR044929">
    <property type="entry name" value="DNA/RNA_non-sp_Endonuclease_sf"/>
</dbReference>
<dbReference type="InterPro" id="IPR001604">
    <property type="entry name" value="Endo_G_ENPP1-like_dom"/>
</dbReference>
<evidence type="ECO:0000259" key="1">
    <source>
        <dbReference type="SMART" id="SM00477"/>
    </source>
</evidence>
<dbReference type="InterPro" id="IPR020821">
    <property type="entry name" value="ENPP1-3/EXOG-like_nuc-like"/>
</dbReference>
<evidence type="ECO:0000313" key="3">
    <source>
        <dbReference type="EMBL" id="GAA3185290.1"/>
    </source>
</evidence>
<dbReference type="InterPro" id="IPR040255">
    <property type="entry name" value="Non-specific_endonuclease"/>
</dbReference>
<comment type="caution">
    <text evidence="3">The sequence shown here is derived from an EMBL/GenBank/DDBJ whole genome shotgun (WGS) entry which is preliminary data.</text>
</comment>
<evidence type="ECO:0000259" key="2">
    <source>
        <dbReference type="SMART" id="SM00892"/>
    </source>
</evidence>
<gene>
    <name evidence="3" type="ORF">GCM10010531_44410</name>
</gene>
<dbReference type="PANTHER" id="PTHR13966">
    <property type="entry name" value="ENDONUCLEASE RELATED"/>
    <property type="match status" value="1"/>
</dbReference>
<protein>
    <recommendedName>
        <fullName evidence="5">Endonuclease G</fullName>
    </recommendedName>
</protein>
<proteinExistence type="predicted"/>
<dbReference type="Pfam" id="PF01223">
    <property type="entry name" value="Endonuclease_NS"/>
    <property type="match status" value="1"/>
</dbReference>
<evidence type="ECO:0000313" key="4">
    <source>
        <dbReference type="Proteomes" id="UP001499924"/>
    </source>
</evidence>
<dbReference type="InterPro" id="IPR044925">
    <property type="entry name" value="His-Me_finger_sf"/>
</dbReference>
<dbReference type="RefSeq" id="WP_344691498.1">
    <property type="nucleotide sequence ID" value="NZ_BAAAVV010000021.1"/>
</dbReference>
<name>A0ABP6PQ38_9ACTN</name>
<dbReference type="EMBL" id="BAAAVV010000021">
    <property type="protein sequence ID" value="GAA3185290.1"/>
    <property type="molecule type" value="Genomic_DNA"/>
</dbReference>
<feature type="domain" description="DNA/RNA non-specific endonuclease/pyrophosphatase/phosphodiesterase" evidence="2">
    <location>
        <begin position="45"/>
        <end position="264"/>
    </location>
</feature>
<dbReference type="SMART" id="SM00477">
    <property type="entry name" value="NUC"/>
    <property type="match status" value="1"/>
</dbReference>
<sequence length="298" mass="32498">MTDLSAPLSMSVQDLDDRTGFDPTFLGIDVPVPALAADLPTVLLPYLHYSVLFRPDRRFAALTALDMDGALLTSIERADDWELDPRIAAELQAGPPVYSRNDLDRGHLVMRASSTWGATEEEARRASIDTFFFTNAAPQAAKFNQGKKLWLGLEEYVMDHAGDFDRKLIVFAGPVLDPADPPYRGIQVPLRFWKVVAFVQDGALAATGYLLDQSPQLPDLTAAFAEAEATGQPPPLGEYRTFQVPIADIATMAGLRLDQLIAVDRLPAPVAPMETPPEPGQVAGGWVELETLDDVRLG</sequence>
<feature type="domain" description="ENPP1-3/EXOG-like endonuclease/phosphodiesterase" evidence="1">
    <location>
        <begin position="46"/>
        <end position="264"/>
    </location>
</feature>